<feature type="domain" description="BIG2" evidence="2">
    <location>
        <begin position="615"/>
        <end position="681"/>
    </location>
</feature>
<dbReference type="RefSeq" id="WP_118764634.1">
    <property type="nucleotide sequence ID" value="NZ_CABJCF010000002.1"/>
</dbReference>
<evidence type="ECO:0000259" key="1">
    <source>
        <dbReference type="Pfam" id="PF00395"/>
    </source>
</evidence>
<reference evidence="3 4" key="1">
    <citation type="submission" date="2018-08" db="EMBL/GenBank/DDBJ databases">
        <title>A genome reference for cultivated species of the human gut microbiota.</title>
        <authorList>
            <person name="Zou Y."/>
            <person name="Xue W."/>
            <person name="Luo G."/>
        </authorList>
    </citation>
    <scope>NUCLEOTIDE SEQUENCE [LARGE SCALE GENOMIC DNA]</scope>
    <source>
        <strain evidence="3 4">AF18-46</strain>
    </source>
</reference>
<organism evidence="3 4">
    <name type="scientific">Solobacterium moorei</name>
    <dbReference type="NCBI Taxonomy" id="102148"/>
    <lineage>
        <taxon>Bacteria</taxon>
        <taxon>Bacillati</taxon>
        <taxon>Bacillota</taxon>
        <taxon>Erysipelotrichia</taxon>
        <taxon>Erysipelotrichales</taxon>
        <taxon>Erysipelotrichaceae</taxon>
        <taxon>Solobacterium</taxon>
    </lineage>
</organism>
<dbReference type="Proteomes" id="UP000284731">
    <property type="component" value="Unassembled WGS sequence"/>
</dbReference>
<dbReference type="PROSITE" id="PS51257">
    <property type="entry name" value="PROKAR_LIPOPROTEIN"/>
    <property type="match status" value="1"/>
</dbReference>
<dbReference type="InterPro" id="IPR003343">
    <property type="entry name" value="Big_2"/>
</dbReference>
<comment type="caution">
    <text evidence="3">The sequence shown here is derived from an EMBL/GenBank/DDBJ whole genome shotgun (WGS) entry which is preliminary data.</text>
</comment>
<dbReference type="AlphaFoldDB" id="A0A412PEH9"/>
<feature type="domain" description="SLH" evidence="1">
    <location>
        <begin position="117"/>
        <end position="156"/>
    </location>
</feature>
<sequence length="698" mass="78350">MRPVFSIKKIVVVFVLCMLITFVGCKKKVTDTITNGEWLTELTTQAGITSYQQDEPYFLNISSNSPYFTVVQSSVEWELLNPSKAFDPSTILTRETVAYTLMNLISRTHEGSSDAIKDLQDCSYPEQVKAAVASGLMSLDERQRFRPKEVISKEEAFGYLTQVIDIVNNRKFTDTKTTVQLKDDVQFTDEEPKQFDEEKLTALFKSDSLIQTGMYITYDDAYYRVLKCEYTNQGILTTLEQVNMEDVIDQFDIQGGTDLEFNHAKIFDGNGNIVQEGTEQSHSLSLMSTGLINHTFDMKGFRVSLKGTTSSLHAEVSKQLQVGGLLYANAALDNLHIQYKWDKDEDRIQYGYLKADFTTSENIGLRNGMYKELYGDFSKLNPKDFISTVQNIFQSKQEVLTDTITLCTVKIPLPNAPMVSVVMKINLNLYATGKAELSFVQNHVVGCEIRNGNMRIISDHSKKATASIRAETGITLGTNLSLHAFNQNVMDAEVDAGAKGYFKTRTYLYNEEGKVEPYDIDIQPDLVEELSEGNPNVKVCTELNAYWLCNLKLNSSNSLAGRFGFGRNIAILNESNAPLFPKGKVTYENWMSVDHCSCEDREKVPNIESIQVKKRITLKDYSLIAGVGVNTRIQVSGLPEGYTVEDLVYTSQNTDIAEVSSVGEVIGKRPGGTDILIQTKDKKHLVHCHILVVEINRK</sequence>
<name>A0A412PEH9_9FIRM</name>
<gene>
    <name evidence="3" type="ORF">DWX20_04460</name>
</gene>
<dbReference type="Gene3D" id="2.60.40.1080">
    <property type="match status" value="1"/>
</dbReference>
<dbReference type="InterPro" id="IPR008964">
    <property type="entry name" value="Invasin/intimin_cell_adhesion"/>
</dbReference>
<dbReference type="Pfam" id="PF02368">
    <property type="entry name" value="Big_2"/>
    <property type="match status" value="1"/>
</dbReference>
<dbReference type="SUPFAM" id="SSF49373">
    <property type="entry name" value="Invasin/intimin cell-adhesion fragments"/>
    <property type="match status" value="1"/>
</dbReference>
<accession>A0A412PEH9</accession>
<dbReference type="Pfam" id="PF00395">
    <property type="entry name" value="SLH"/>
    <property type="match status" value="1"/>
</dbReference>
<proteinExistence type="predicted"/>
<evidence type="ECO:0000313" key="3">
    <source>
        <dbReference type="EMBL" id="RGT56066.1"/>
    </source>
</evidence>
<evidence type="ECO:0000259" key="2">
    <source>
        <dbReference type="Pfam" id="PF02368"/>
    </source>
</evidence>
<evidence type="ECO:0000313" key="4">
    <source>
        <dbReference type="Proteomes" id="UP000284731"/>
    </source>
</evidence>
<protein>
    <submittedName>
        <fullName evidence="3">Uncharacterized protein</fullName>
    </submittedName>
</protein>
<dbReference type="EMBL" id="QRWX01000002">
    <property type="protein sequence ID" value="RGT56066.1"/>
    <property type="molecule type" value="Genomic_DNA"/>
</dbReference>
<dbReference type="InterPro" id="IPR001119">
    <property type="entry name" value="SLH_dom"/>
</dbReference>